<gene>
    <name evidence="1" type="ORF">BCF55_1907</name>
</gene>
<sequence>MEVSPYYILLAKLEEEISFQRKVINTFLFVQQKPSPEITLKTIDILRRLTQGFRLIALVMDEMESVTDKYMKEQALLLSSESLSLASLLLPALESLSPIFLESLRVYDEPILDRIEAVAEFIENSMQNYEELATDELAQTIEDIMRTLEYHIKLGEKAVGKIV</sequence>
<dbReference type="RefSeq" id="WP_121013077.1">
    <property type="nucleotide sequence ID" value="NZ_RCCJ01000001.1"/>
</dbReference>
<dbReference type="AlphaFoldDB" id="A0A497XTL3"/>
<keyword evidence="2" id="KW-1185">Reference proteome</keyword>
<reference evidence="1 2" key="1">
    <citation type="submission" date="2018-10" db="EMBL/GenBank/DDBJ databases">
        <title>Genomic Encyclopedia of Archaeal and Bacterial Type Strains, Phase II (KMG-II): from individual species to whole genera.</title>
        <authorList>
            <person name="Goeker M."/>
        </authorList>
    </citation>
    <scope>NUCLEOTIDE SEQUENCE [LARGE SCALE GENOMIC DNA]</scope>
    <source>
        <strain evidence="1 2">DSM 16510</strain>
    </source>
</reference>
<dbReference type="EMBL" id="RCCJ01000001">
    <property type="protein sequence ID" value="RLJ71601.1"/>
    <property type="molecule type" value="Genomic_DNA"/>
</dbReference>
<dbReference type="OrthoDB" id="14192at2"/>
<evidence type="ECO:0000313" key="1">
    <source>
        <dbReference type="EMBL" id="RLJ71601.1"/>
    </source>
</evidence>
<evidence type="ECO:0000313" key="2">
    <source>
        <dbReference type="Proteomes" id="UP000267841"/>
    </source>
</evidence>
<proteinExistence type="predicted"/>
<dbReference type="Proteomes" id="UP000267841">
    <property type="component" value="Unassembled WGS sequence"/>
</dbReference>
<protein>
    <submittedName>
        <fullName evidence="1">Uncharacterized protein</fullName>
    </submittedName>
</protein>
<comment type="caution">
    <text evidence="1">The sequence shown here is derived from an EMBL/GenBank/DDBJ whole genome shotgun (WGS) entry which is preliminary data.</text>
</comment>
<accession>A0A497XTL3</accession>
<name>A0A497XTL3_9AQUI</name>
<organism evidence="1 2">
    <name type="scientific">Hydrogenivirga caldilitoris</name>
    <dbReference type="NCBI Taxonomy" id="246264"/>
    <lineage>
        <taxon>Bacteria</taxon>
        <taxon>Pseudomonadati</taxon>
        <taxon>Aquificota</taxon>
        <taxon>Aquificia</taxon>
        <taxon>Aquificales</taxon>
        <taxon>Aquificaceae</taxon>
        <taxon>Hydrogenivirga</taxon>
    </lineage>
</organism>